<feature type="region of interest" description="Disordered" evidence="1">
    <location>
        <begin position="219"/>
        <end position="255"/>
    </location>
</feature>
<dbReference type="InterPro" id="IPR013761">
    <property type="entry name" value="SAM/pointed_sf"/>
</dbReference>
<proteinExistence type="predicted"/>
<dbReference type="InParanoid" id="A0A1X7VWY2"/>
<name>A0A1X7VWY2_AMPQE</name>
<accession>A0A1X7VWY2</accession>
<evidence type="ECO:0008006" key="3">
    <source>
        <dbReference type="Google" id="ProtNLM"/>
    </source>
</evidence>
<reference evidence="2" key="1">
    <citation type="submission" date="2017-05" db="UniProtKB">
        <authorList>
            <consortium name="EnsemblMetazoa"/>
        </authorList>
    </citation>
    <scope>IDENTIFICATION</scope>
</reference>
<dbReference type="EnsemblMetazoa" id="Aqu2.1.44643_001">
    <property type="protein sequence ID" value="Aqu2.1.44643_001"/>
    <property type="gene ID" value="Aqu2.1.44643"/>
</dbReference>
<evidence type="ECO:0000256" key="1">
    <source>
        <dbReference type="SAM" id="MobiDB-lite"/>
    </source>
</evidence>
<feature type="compositionally biased region" description="Basic and acidic residues" evidence="1">
    <location>
        <begin position="224"/>
        <end position="241"/>
    </location>
</feature>
<dbReference type="eggNOG" id="ENOG502SE5C">
    <property type="taxonomic scope" value="Eukaryota"/>
</dbReference>
<sequence>MEPDKDFLKWGVDDVCKWVEKEFSSEEIMRCFREQMVDGETLQMVVNCASVEQMQLCGLKIIKDQMKLRKVFATVCGNADSTFGIASFTTPTRGTSTNTSATPKGTRKLKLSEIKNLTPEEKRLYYMKRNKVASAARKEWPGNDIPCFKNNQENMKKLDSLVKTIEEECSLPFFGRQAIRRHILDTLTERRRCVKKGHDYEDTSGSAKKRLKLEESNEAGATKYDLEESDINKDELKEQSPHEIQPTSEELVDDKETLKSLVTDTCRKTSSVASDIEDDQLMSDEDDDDNSENIIVKKKEMTQNSAEVVVMCAYGAHFIKEVARKQLAAAAKTLLSREERSLLQGAEKHHFLKPLAIQFLKKGIVTYTKENVDIENITRQDIVKSGTF</sequence>
<evidence type="ECO:0000313" key="2">
    <source>
        <dbReference type="EnsemblMetazoa" id="Aqu2.1.44643_001"/>
    </source>
</evidence>
<dbReference type="Gene3D" id="1.10.150.50">
    <property type="entry name" value="Transcription Factor, Ets-1"/>
    <property type="match status" value="1"/>
</dbReference>
<protein>
    <recommendedName>
        <fullName evidence="3">SAM domain-containing protein</fullName>
    </recommendedName>
</protein>
<dbReference type="OrthoDB" id="5988409at2759"/>
<organism evidence="2">
    <name type="scientific">Amphimedon queenslandica</name>
    <name type="common">Sponge</name>
    <dbReference type="NCBI Taxonomy" id="400682"/>
    <lineage>
        <taxon>Eukaryota</taxon>
        <taxon>Metazoa</taxon>
        <taxon>Porifera</taxon>
        <taxon>Demospongiae</taxon>
        <taxon>Heteroscleromorpha</taxon>
        <taxon>Haplosclerida</taxon>
        <taxon>Niphatidae</taxon>
        <taxon>Amphimedon</taxon>
    </lineage>
</organism>
<dbReference type="SUPFAM" id="SSF47769">
    <property type="entry name" value="SAM/Pointed domain"/>
    <property type="match status" value="1"/>
</dbReference>
<dbReference type="AlphaFoldDB" id="A0A1X7VWY2"/>